<keyword evidence="4" id="KW-0812">Transmembrane</keyword>
<dbReference type="PROSITE" id="PS50255">
    <property type="entry name" value="CYTOCHROME_B5_2"/>
    <property type="match status" value="1"/>
</dbReference>
<dbReference type="PANTHER" id="PTHR19353:SF19">
    <property type="entry name" value="DELTA(5) FATTY ACID DESATURASE C-RELATED"/>
    <property type="match status" value="1"/>
</dbReference>
<proteinExistence type="predicted"/>
<dbReference type="GO" id="GO:0020037">
    <property type="term" value="F:heme binding"/>
    <property type="evidence" value="ECO:0007669"/>
    <property type="project" value="InterPro"/>
</dbReference>
<protein>
    <recommendedName>
        <fullName evidence="5">Cytochrome b5 heme-binding domain-containing protein</fullName>
    </recommendedName>
</protein>
<keyword evidence="4" id="KW-1133">Transmembrane helix</keyword>
<feature type="transmembrane region" description="Helical" evidence="4">
    <location>
        <begin position="125"/>
        <end position="148"/>
    </location>
</feature>
<feature type="domain" description="Cytochrome b5 heme-binding" evidence="5">
    <location>
        <begin position="1"/>
        <end position="59"/>
    </location>
</feature>
<dbReference type="InterPro" id="IPR001199">
    <property type="entry name" value="Cyt_B5-like_heme/steroid-bd"/>
</dbReference>
<dbReference type="PROSITE" id="PS00191">
    <property type="entry name" value="CYTOCHROME_B5_1"/>
    <property type="match status" value="1"/>
</dbReference>
<evidence type="ECO:0000259" key="5">
    <source>
        <dbReference type="PROSITE" id="PS50255"/>
    </source>
</evidence>
<accession>A0A6C0D075</accession>
<dbReference type="Pfam" id="PF00487">
    <property type="entry name" value="FA_desaturase"/>
    <property type="match status" value="1"/>
</dbReference>
<dbReference type="Pfam" id="PF00173">
    <property type="entry name" value="Cyt-b5"/>
    <property type="match status" value="1"/>
</dbReference>
<evidence type="ECO:0000256" key="3">
    <source>
        <dbReference type="ARBA" id="ARBA00023004"/>
    </source>
</evidence>
<evidence type="ECO:0000256" key="4">
    <source>
        <dbReference type="SAM" id="Phobius"/>
    </source>
</evidence>
<evidence type="ECO:0000313" key="6">
    <source>
        <dbReference type="EMBL" id="QHT09863.1"/>
    </source>
</evidence>
<sequence length="410" mass="48540">MWSIYGNTYDLTSFIPHHPGGKEILENTRNMGDCTALFESYHAFSDFPQIRQSLEKYKIQNHLTEGKKDYCHDFTTYHELVDRIKLVFPDRPSIKPSSFWYTLVSGLGIAYVFILYHLLSYELYGFWTTLYLSGVMGLLESTILFNIVHDSSHYAFFLDSKKNNVASTLSNSWILWNHTVWFFHHIFYHHSFTGNFIDPDHNIFNNLRNVPSWMVNFFYMVFPGQYVTQIIWYGVSVFTHDLYTFFSFNDNRQVNGEPIVPLPSRGFSYFYDPWSLSIMSIKIVLLSRIPIVPLLFYFIVVNVLYYGNVFGNHDLYSTLENFYDGPDWAKRQICNSGNFMNSSVIWSFLFGGINYQIEHHLFPNMNNSHYRTIAPLVQQFCLEKNIPYIHKNTWLETYSDFIKRTKHRKH</sequence>
<dbReference type="GO" id="GO:0016020">
    <property type="term" value="C:membrane"/>
    <property type="evidence" value="ECO:0007669"/>
    <property type="project" value="TreeGrafter"/>
</dbReference>
<dbReference type="InterPro" id="IPR036400">
    <property type="entry name" value="Cyt_B5-like_heme/steroid_sf"/>
</dbReference>
<evidence type="ECO:0000256" key="2">
    <source>
        <dbReference type="ARBA" id="ARBA00022723"/>
    </source>
</evidence>
<feature type="transmembrane region" description="Helical" evidence="4">
    <location>
        <begin position="99"/>
        <end position="119"/>
    </location>
</feature>
<dbReference type="GO" id="GO:0046872">
    <property type="term" value="F:metal ion binding"/>
    <property type="evidence" value="ECO:0007669"/>
    <property type="project" value="UniProtKB-KW"/>
</dbReference>
<name>A0A6C0D075_9ZZZZ</name>
<keyword evidence="2" id="KW-0479">Metal-binding</keyword>
<keyword evidence="3" id="KW-0408">Iron</keyword>
<evidence type="ECO:0000256" key="1">
    <source>
        <dbReference type="ARBA" id="ARBA00022617"/>
    </source>
</evidence>
<dbReference type="EMBL" id="MN739518">
    <property type="protein sequence ID" value="QHT09863.1"/>
    <property type="molecule type" value="Genomic_DNA"/>
</dbReference>
<keyword evidence="1" id="KW-0349">Heme</keyword>
<dbReference type="GO" id="GO:0006636">
    <property type="term" value="P:unsaturated fatty acid biosynthetic process"/>
    <property type="evidence" value="ECO:0007669"/>
    <property type="project" value="UniProtKB-ARBA"/>
</dbReference>
<dbReference type="InterPro" id="IPR012171">
    <property type="entry name" value="Fatty_acid_desaturase"/>
</dbReference>
<dbReference type="PANTHER" id="PTHR19353">
    <property type="entry name" value="FATTY ACID DESATURASE 2"/>
    <property type="match status" value="1"/>
</dbReference>
<dbReference type="InterPro" id="IPR018506">
    <property type="entry name" value="Cyt_B5_heme-BS"/>
</dbReference>
<keyword evidence="4" id="KW-0472">Membrane</keyword>
<dbReference type="GO" id="GO:0016717">
    <property type="term" value="F:oxidoreductase activity, acting on paired donors, with oxidation of a pair of donors resulting in the reduction of molecular oxygen to two molecules of water"/>
    <property type="evidence" value="ECO:0007669"/>
    <property type="project" value="UniProtKB-ARBA"/>
</dbReference>
<dbReference type="SUPFAM" id="SSF55856">
    <property type="entry name" value="Cytochrome b5-like heme/steroid binding domain"/>
    <property type="match status" value="1"/>
</dbReference>
<dbReference type="GO" id="GO:0042759">
    <property type="term" value="P:long-chain fatty acid biosynthetic process"/>
    <property type="evidence" value="ECO:0007669"/>
    <property type="project" value="UniProtKB-ARBA"/>
</dbReference>
<dbReference type="AlphaFoldDB" id="A0A6C0D075"/>
<dbReference type="Gene3D" id="3.10.120.10">
    <property type="entry name" value="Cytochrome b5-like heme/steroid binding domain"/>
    <property type="match status" value="1"/>
</dbReference>
<dbReference type="InterPro" id="IPR005804">
    <property type="entry name" value="FA_desaturase_dom"/>
</dbReference>
<feature type="transmembrane region" description="Helical" evidence="4">
    <location>
        <begin position="285"/>
        <end position="307"/>
    </location>
</feature>
<reference evidence="6" key="1">
    <citation type="journal article" date="2020" name="Nature">
        <title>Giant virus diversity and host interactions through global metagenomics.</title>
        <authorList>
            <person name="Schulz F."/>
            <person name="Roux S."/>
            <person name="Paez-Espino D."/>
            <person name="Jungbluth S."/>
            <person name="Walsh D.A."/>
            <person name="Denef V.J."/>
            <person name="McMahon K.D."/>
            <person name="Konstantinidis K.T."/>
            <person name="Eloe-Fadrosh E.A."/>
            <person name="Kyrpides N.C."/>
            <person name="Woyke T."/>
        </authorList>
    </citation>
    <scope>NUCLEOTIDE SEQUENCE</scope>
    <source>
        <strain evidence="6">GVMAG-M-3300023174-104</strain>
    </source>
</reference>
<organism evidence="6">
    <name type="scientific">viral metagenome</name>
    <dbReference type="NCBI Taxonomy" id="1070528"/>
    <lineage>
        <taxon>unclassified sequences</taxon>
        <taxon>metagenomes</taxon>
        <taxon>organismal metagenomes</taxon>
    </lineage>
</organism>